<evidence type="ECO:0000313" key="15">
    <source>
        <dbReference type="EMBL" id="GFN75376.1"/>
    </source>
</evidence>
<feature type="transmembrane region" description="Helical" evidence="13">
    <location>
        <begin position="161"/>
        <end position="183"/>
    </location>
</feature>
<keyword evidence="11 12" id="KW-0407">Ion channel</keyword>
<dbReference type="GO" id="GO:0022841">
    <property type="term" value="F:potassium ion leak channel activity"/>
    <property type="evidence" value="ECO:0007669"/>
    <property type="project" value="TreeGrafter"/>
</dbReference>
<dbReference type="InterPro" id="IPR003092">
    <property type="entry name" value="2pore_dom_K_chnl_TASK"/>
</dbReference>
<evidence type="ECO:0000256" key="10">
    <source>
        <dbReference type="ARBA" id="ARBA00023136"/>
    </source>
</evidence>
<feature type="transmembrane region" description="Helical" evidence="13">
    <location>
        <begin position="30"/>
        <end position="55"/>
    </location>
</feature>
<evidence type="ECO:0000256" key="3">
    <source>
        <dbReference type="ARBA" id="ARBA00022448"/>
    </source>
</evidence>
<evidence type="ECO:0000313" key="16">
    <source>
        <dbReference type="Proteomes" id="UP000735302"/>
    </source>
</evidence>
<dbReference type="Pfam" id="PF07885">
    <property type="entry name" value="Ion_trans_2"/>
    <property type="match status" value="2"/>
</dbReference>
<feature type="transmembrane region" description="Helical" evidence="13">
    <location>
        <begin position="232"/>
        <end position="254"/>
    </location>
</feature>
<feature type="domain" description="Potassium channel" evidence="14">
    <location>
        <begin position="125"/>
        <end position="183"/>
    </location>
</feature>
<keyword evidence="8 13" id="KW-1133">Transmembrane helix</keyword>
<gene>
    <name evidence="15" type="ORF">PoB_000188200</name>
</gene>
<dbReference type="InterPro" id="IPR003280">
    <property type="entry name" value="2pore_dom_K_chnl"/>
</dbReference>
<dbReference type="AlphaFoldDB" id="A0AAV3XY34"/>
<comment type="caution">
    <text evidence="15">The sequence shown here is derived from an EMBL/GenBank/DDBJ whole genome shotgun (WGS) entry which is preliminary data.</text>
</comment>
<keyword evidence="7" id="KW-0630">Potassium</keyword>
<dbReference type="SUPFAM" id="SSF81324">
    <property type="entry name" value="Voltage-gated potassium channels"/>
    <property type="match status" value="2"/>
</dbReference>
<evidence type="ECO:0000256" key="12">
    <source>
        <dbReference type="RuleBase" id="RU003857"/>
    </source>
</evidence>
<evidence type="ECO:0000256" key="6">
    <source>
        <dbReference type="ARBA" id="ARBA00022826"/>
    </source>
</evidence>
<evidence type="ECO:0000256" key="1">
    <source>
        <dbReference type="ARBA" id="ARBA00004141"/>
    </source>
</evidence>
<keyword evidence="6" id="KW-0631">Potassium channel</keyword>
<dbReference type="EMBL" id="BLXT01000264">
    <property type="protein sequence ID" value="GFN75376.1"/>
    <property type="molecule type" value="Genomic_DNA"/>
</dbReference>
<dbReference type="PANTHER" id="PTHR11003">
    <property type="entry name" value="POTASSIUM CHANNEL, SUBFAMILY K"/>
    <property type="match status" value="1"/>
</dbReference>
<evidence type="ECO:0000256" key="9">
    <source>
        <dbReference type="ARBA" id="ARBA00023065"/>
    </source>
</evidence>
<evidence type="ECO:0000256" key="13">
    <source>
        <dbReference type="SAM" id="Phobius"/>
    </source>
</evidence>
<evidence type="ECO:0000256" key="8">
    <source>
        <dbReference type="ARBA" id="ARBA00022989"/>
    </source>
</evidence>
<comment type="similarity">
    <text evidence="2 12">Belongs to the two pore domain potassium channel (TC 1.A.1.8) family.</text>
</comment>
<protein>
    <submittedName>
        <fullName evidence="15">Potassium channel subfamily k member 9</fullName>
    </submittedName>
</protein>
<evidence type="ECO:0000259" key="14">
    <source>
        <dbReference type="Pfam" id="PF07885"/>
    </source>
</evidence>
<keyword evidence="3 12" id="KW-0813">Transport</keyword>
<keyword evidence="16" id="KW-1185">Reference proteome</keyword>
<feature type="transmembrane region" description="Helical" evidence="13">
    <location>
        <begin position="204"/>
        <end position="226"/>
    </location>
</feature>
<accession>A0AAV3XY34</accession>
<evidence type="ECO:0000256" key="11">
    <source>
        <dbReference type="ARBA" id="ARBA00023303"/>
    </source>
</evidence>
<keyword evidence="5 12" id="KW-0812">Transmembrane</keyword>
<evidence type="ECO:0000256" key="4">
    <source>
        <dbReference type="ARBA" id="ARBA00022538"/>
    </source>
</evidence>
<dbReference type="GO" id="GO:0005886">
    <property type="term" value="C:plasma membrane"/>
    <property type="evidence" value="ECO:0007669"/>
    <property type="project" value="TreeGrafter"/>
</dbReference>
<dbReference type="GO" id="GO:0015271">
    <property type="term" value="F:outward rectifier potassium channel activity"/>
    <property type="evidence" value="ECO:0007669"/>
    <property type="project" value="TreeGrafter"/>
</dbReference>
<evidence type="ECO:0000256" key="2">
    <source>
        <dbReference type="ARBA" id="ARBA00006666"/>
    </source>
</evidence>
<keyword evidence="9 12" id="KW-0406">Ion transport</keyword>
<reference evidence="15 16" key="1">
    <citation type="journal article" date="2021" name="Elife">
        <title>Chloroplast acquisition without the gene transfer in kleptoplastic sea slugs, Plakobranchus ocellatus.</title>
        <authorList>
            <person name="Maeda T."/>
            <person name="Takahashi S."/>
            <person name="Yoshida T."/>
            <person name="Shimamura S."/>
            <person name="Takaki Y."/>
            <person name="Nagai Y."/>
            <person name="Toyoda A."/>
            <person name="Suzuki Y."/>
            <person name="Arimoto A."/>
            <person name="Ishii H."/>
            <person name="Satoh N."/>
            <person name="Nishiyama T."/>
            <person name="Hasebe M."/>
            <person name="Maruyama T."/>
            <person name="Minagawa J."/>
            <person name="Obokata J."/>
            <person name="Shigenobu S."/>
        </authorList>
    </citation>
    <scope>NUCLEOTIDE SEQUENCE [LARGE SCALE GENOMIC DNA]</scope>
</reference>
<keyword evidence="4" id="KW-0633">Potassium transport</keyword>
<dbReference type="GO" id="GO:0030322">
    <property type="term" value="P:stabilization of membrane potential"/>
    <property type="evidence" value="ECO:0007669"/>
    <property type="project" value="TreeGrafter"/>
</dbReference>
<dbReference type="PANTHER" id="PTHR11003:SF352">
    <property type="entry name" value="BCDNA.GH04802-RELATED"/>
    <property type="match status" value="1"/>
</dbReference>
<dbReference type="InterPro" id="IPR013099">
    <property type="entry name" value="K_chnl_dom"/>
</dbReference>
<dbReference type="Gene3D" id="1.10.287.70">
    <property type="match status" value="1"/>
</dbReference>
<feature type="domain" description="Potassium channel" evidence="14">
    <location>
        <begin position="215"/>
        <end position="291"/>
    </location>
</feature>
<feature type="transmembrane region" description="Helical" evidence="13">
    <location>
        <begin position="266"/>
        <end position="287"/>
    </location>
</feature>
<organism evidence="15 16">
    <name type="scientific">Plakobranchus ocellatus</name>
    <dbReference type="NCBI Taxonomy" id="259542"/>
    <lineage>
        <taxon>Eukaryota</taxon>
        <taxon>Metazoa</taxon>
        <taxon>Spiralia</taxon>
        <taxon>Lophotrochozoa</taxon>
        <taxon>Mollusca</taxon>
        <taxon>Gastropoda</taxon>
        <taxon>Heterobranchia</taxon>
        <taxon>Euthyneura</taxon>
        <taxon>Panpulmonata</taxon>
        <taxon>Sacoglossa</taxon>
        <taxon>Placobranchoidea</taxon>
        <taxon>Plakobranchidae</taxon>
        <taxon>Plakobranchus</taxon>
    </lineage>
</organism>
<comment type="subcellular location">
    <subcellularLocation>
        <location evidence="1">Membrane</location>
        <topology evidence="1">Multi-pass membrane protein</topology>
    </subcellularLocation>
</comment>
<evidence type="ECO:0000256" key="5">
    <source>
        <dbReference type="ARBA" id="ARBA00022692"/>
    </source>
</evidence>
<sequence>MPALHQDTLFTVDGSKPRGSVLRQKGTIKLIVILSGLLFAMWGYLLFGATLFLLVETYVAAEKINTSVVEIHLERQNLLDKLEKIPPINVTNISCTLNRNAIQIEIQNYEDFLFGMMKKIGKASQKHWTYDSSLLFAASLITTVGYGHIYPATNFGRLLTIAYSCVGIPLFLVCIAILGTIMARGFKAAAVHLFGSSVTESGVAYIPLKVSASVMIIYLLIGAFLFQQGGKWGFFESFYFCFITLSTIGLGDYVYGEKNGGKDANFVFNVFYILFGLSVLSMCFNLMQEQVTYLLHQLIVFMKEKVERIVFCLTNRSK</sequence>
<dbReference type="PRINTS" id="PR01095">
    <property type="entry name" value="TASKCHANNEL"/>
</dbReference>
<evidence type="ECO:0000256" key="7">
    <source>
        <dbReference type="ARBA" id="ARBA00022958"/>
    </source>
</evidence>
<dbReference type="Proteomes" id="UP000735302">
    <property type="component" value="Unassembled WGS sequence"/>
</dbReference>
<keyword evidence="10 13" id="KW-0472">Membrane</keyword>
<dbReference type="PRINTS" id="PR01333">
    <property type="entry name" value="2POREKCHANEL"/>
</dbReference>
<name>A0AAV3XY34_9GAST</name>
<proteinExistence type="inferred from homology"/>
<feature type="transmembrane region" description="Helical" evidence="13">
    <location>
        <begin position="128"/>
        <end position="149"/>
    </location>
</feature>